<protein>
    <submittedName>
        <fullName evidence="2">Uncharacterized protein</fullName>
    </submittedName>
</protein>
<dbReference type="Proteomes" id="UP000663854">
    <property type="component" value="Unassembled WGS sequence"/>
</dbReference>
<comment type="caution">
    <text evidence="2">The sequence shown here is derived from an EMBL/GenBank/DDBJ whole genome shotgun (WGS) entry which is preliminary data.</text>
</comment>
<dbReference type="Proteomes" id="UP000663870">
    <property type="component" value="Unassembled WGS sequence"/>
</dbReference>
<evidence type="ECO:0000313" key="2">
    <source>
        <dbReference type="EMBL" id="CAF0733111.1"/>
    </source>
</evidence>
<evidence type="ECO:0000313" key="4">
    <source>
        <dbReference type="Proteomes" id="UP000663870"/>
    </source>
</evidence>
<keyword evidence="4" id="KW-1185">Reference proteome</keyword>
<dbReference type="AlphaFoldDB" id="A0A813NGM2"/>
<keyword evidence="1" id="KW-0732">Signal</keyword>
<dbReference type="EMBL" id="CAJNOH010000011">
    <property type="protein sequence ID" value="CAF0746309.1"/>
    <property type="molecule type" value="Genomic_DNA"/>
</dbReference>
<evidence type="ECO:0000256" key="1">
    <source>
        <dbReference type="SAM" id="SignalP"/>
    </source>
</evidence>
<feature type="chain" id="PRO_5035682688" evidence="1">
    <location>
        <begin position="23"/>
        <end position="95"/>
    </location>
</feature>
<name>A0A813NGM2_9BILA</name>
<organism evidence="2 4">
    <name type="scientific">Rotaria sordida</name>
    <dbReference type="NCBI Taxonomy" id="392033"/>
    <lineage>
        <taxon>Eukaryota</taxon>
        <taxon>Metazoa</taxon>
        <taxon>Spiralia</taxon>
        <taxon>Gnathifera</taxon>
        <taxon>Rotifera</taxon>
        <taxon>Eurotatoria</taxon>
        <taxon>Bdelloidea</taxon>
        <taxon>Philodinida</taxon>
        <taxon>Philodinidae</taxon>
        <taxon>Rotaria</taxon>
    </lineage>
</organism>
<feature type="signal peptide" evidence="1">
    <location>
        <begin position="1"/>
        <end position="22"/>
    </location>
</feature>
<sequence>MNFIQLICIQLLFMVVSHQILANPLIAEELSEGVMNNNQNLVPTHDYIHNDNLEKILTDLNNLLNREHFYDKISKRRAQAKANLAGLWGVPTRFA</sequence>
<accession>A0A813NGM2</accession>
<proteinExistence type="predicted"/>
<reference evidence="2" key="1">
    <citation type="submission" date="2021-02" db="EMBL/GenBank/DDBJ databases">
        <authorList>
            <person name="Nowell W R."/>
        </authorList>
    </citation>
    <scope>NUCLEOTIDE SEQUENCE</scope>
</reference>
<dbReference type="EMBL" id="CAJNOL010000007">
    <property type="protein sequence ID" value="CAF0733111.1"/>
    <property type="molecule type" value="Genomic_DNA"/>
</dbReference>
<gene>
    <name evidence="2" type="ORF">JXQ802_LOCUS638</name>
    <name evidence="3" type="ORF">PYM288_LOCUS1838</name>
</gene>
<evidence type="ECO:0000313" key="3">
    <source>
        <dbReference type="EMBL" id="CAF0746309.1"/>
    </source>
</evidence>